<evidence type="ECO:0000313" key="3">
    <source>
        <dbReference type="Proteomes" id="UP001595556"/>
    </source>
</evidence>
<accession>A0ABV7H9B7</accession>
<dbReference type="RefSeq" id="WP_377306017.1">
    <property type="nucleotide sequence ID" value="NZ_CP180191.1"/>
</dbReference>
<sequence length="428" mass="47294">MTVASPYASLGFALRREAGLLARDGSVWAWWLVVLCLSALAVSAGLFEVHHQKATLARLAEADRADRMAVLNAQKDWGGAAYHSFHLTYDPPSDFAFAALGRRDDTAWKHRVRMLALEGQIHERDAGNPVIALIGRFDFAFFAAFILPLVLIVLLHDQHAAERVAGRHDLLVATAGRATRLWCLRAGLRAGGVFVAAALPLLVAAALSGTSLHTIGVACGWLLLYVLFWTAVCAALGAWQQAGEVILATLLVLWMLLGIVVPAAGRMVIDRMVHIPSGADILLLQREAVNKAWDVPKAATMQPFVERHPQWAAYAAVERPFEWKWYYAFQQVGDQQAQAVSEAYTAGRKERDRLAGTLALFAPPVLLERSLQSLARTDVQAVLDYEARVRAFHVELRDFYYPKLFRNEPFEQEALKAMPHFGAPASRD</sequence>
<dbReference type="InterPro" id="IPR021913">
    <property type="entry name" value="DUF3526"/>
</dbReference>
<dbReference type="Pfam" id="PF12040">
    <property type="entry name" value="DUF3526"/>
    <property type="match status" value="1"/>
</dbReference>
<keyword evidence="3" id="KW-1185">Reference proteome</keyword>
<evidence type="ECO:0000313" key="2">
    <source>
        <dbReference type="EMBL" id="MFC3149338.1"/>
    </source>
</evidence>
<organism evidence="2 3">
    <name type="scientific">Piscinibacterium candidicorallinum</name>
    <dbReference type="NCBI Taxonomy" id="1793872"/>
    <lineage>
        <taxon>Bacteria</taxon>
        <taxon>Pseudomonadati</taxon>
        <taxon>Pseudomonadota</taxon>
        <taxon>Betaproteobacteria</taxon>
        <taxon>Burkholderiales</taxon>
        <taxon>Piscinibacterium</taxon>
    </lineage>
</organism>
<evidence type="ECO:0000256" key="1">
    <source>
        <dbReference type="SAM" id="Phobius"/>
    </source>
</evidence>
<feature type="transmembrane region" description="Helical" evidence="1">
    <location>
        <begin position="130"/>
        <end position="155"/>
    </location>
</feature>
<gene>
    <name evidence="2" type="ORF">ACFOEN_17075</name>
</gene>
<keyword evidence="1" id="KW-1133">Transmembrane helix</keyword>
<comment type="caution">
    <text evidence="2">The sequence shown here is derived from an EMBL/GenBank/DDBJ whole genome shotgun (WGS) entry which is preliminary data.</text>
</comment>
<dbReference type="EMBL" id="JBHRTI010000010">
    <property type="protein sequence ID" value="MFC3149338.1"/>
    <property type="molecule type" value="Genomic_DNA"/>
</dbReference>
<dbReference type="Proteomes" id="UP001595556">
    <property type="component" value="Unassembled WGS sequence"/>
</dbReference>
<reference evidence="3" key="1">
    <citation type="journal article" date="2019" name="Int. J. Syst. Evol. Microbiol.">
        <title>The Global Catalogue of Microorganisms (GCM) 10K type strain sequencing project: providing services to taxonomists for standard genome sequencing and annotation.</title>
        <authorList>
            <consortium name="The Broad Institute Genomics Platform"/>
            <consortium name="The Broad Institute Genome Sequencing Center for Infectious Disease"/>
            <person name="Wu L."/>
            <person name="Ma J."/>
        </authorList>
    </citation>
    <scope>NUCLEOTIDE SEQUENCE [LARGE SCALE GENOMIC DNA]</scope>
    <source>
        <strain evidence="3">KCTC 52168</strain>
    </source>
</reference>
<feature type="transmembrane region" description="Helical" evidence="1">
    <location>
        <begin position="245"/>
        <end position="265"/>
    </location>
</feature>
<keyword evidence="1" id="KW-0812">Transmembrane</keyword>
<feature type="transmembrane region" description="Helical" evidence="1">
    <location>
        <begin position="186"/>
        <end position="207"/>
    </location>
</feature>
<feature type="transmembrane region" description="Helical" evidence="1">
    <location>
        <begin position="28"/>
        <end position="49"/>
    </location>
</feature>
<protein>
    <submittedName>
        <fullName evidence="2">DUF3526 domain-containing protein</fullName>
    </submittedName>
</protein>
<feature type="transmembrane region" description="Helical" evidence="1">
    <location>
        <begin position="219"/>
        <end position="239"/>
    </location>
</feature>
<proteinExistence type="predicted"/>
<keyword evidence="1" id="KW-0472">Membrane</keyword>
<name>A0ABV7H9B7_9BURK</name>